<dbReference type="EMBL" id="MNCJ02000327">
    <property type="protein sequence ID" value="KAF5778734.1"/>
    <property type="molecule type" value="Genomic_DNA"/>
</dbReference>
<dbReference type="InParanoid" id="A0A251T4B9"/>
<gene>
    <name evidence="3" type="ORF">HannXRQ_Chr12g0376031</name>
    <name evidence="2" type="ORF">HanXRQr2_Chr12g0550971</name>
</gene>
<accession>A0A251T4B9</accession>
<feature type="compositionally biased region" description="Basic and acidic residues" evidence="1">
    <location>
        <begin position="1"/>
        <end position="14"/>
    </location>
</feature>
<evidence type="ECO:0000313" key="3">
    <source>
        <dbReference type="EMBL" id="OTG05659.1"/>
    </source>
</evidence>
<protein>
    <submittedName>
        <fullName evidence="3">Uncharacterized protein</fullName>
    </submittedName>
</protein>
<keyword evidence="4" id="KW-1185">Reference proteome</keyword>
<dbReference type="AlphaFoldDB" id="A0A251T4B9"/>
<reference evidence="2 4" key="1">
    <citation type="journal article" date="2017" name="Nature">
        <title>The sunflower genome provides insights into oil metabolism, flowering and Asterid evolution.</title>
        <authorList>
            <person name="Badouin H."/>
            <person name="Gouzy J."/>
            <person name="Grassa C.J."/>
            <person name="Murat F."/>
            <person name="Staton S.E."/>
            <person name="Cottret L."/>
            <person name="Lelandais-Briere C."/>
            <person name="Owens G.L."/>
            <person name="Carrere S."/>
            <person name="Mayjonade B."/>
            <person name="Legrand L."/>
            <person name="Gill N."/>
            <person name="Kane N.C."/>
            <person name="Bowers J.E."/>
            <person name="Hubner S."/>
            <person name="Bellec A."/>
            <person name="Berard A."/>
            <person name="Berges H."/>
            <person name="Blanchet N."/>
            <person name="Boniface M.C."/>
            <person name="Brunel D."/>
            <person name="Catrice O."/>
            <person name="Chaidir N."/>
            <person name="Claudel C."/>
            <person name="Donnadieu C."/>
            <person name="Faraut T."/>
            <person name="Fievet G."/>
            <person name="Helmstetter N."/>
            <person name="King M."/>
            <person name="Knapp S.J."/>
            <person name="Lai Z."/>
            <person name="Le Paslier M.C."/>
            <person name="Lippi Y."/>
            <person name="Lorenzon L."/>
            <person name="Mandel J.R."/>
            <person name="Marage G."/>
            <person name="Marchand G."/>
            <person name="Marquand E."/>
            <person name="Bret-Mestries E."/>
            <person name="Morien E."/>
            <person name="Nambeesan S."/>
            <person name="Nguyen T."/>
            <person name="Pegot-Espagnet P."/>
            <person name="Pouilly N."/>
            <person name="Raftis F."/>
            <person name="Sallet E."/>
            <person name="Schiex T."/>
            <person name="Thomas J."/>
            <person name="Vandecasteele C."/>
            <person name="Vares D."/>
            <person name="Vear F."/>
            <person name="Vautrin S."/>
            <person name="Crespi M."/>
            <person name="Mangin B."/>
            <person name="Burke J.M."/>
            <person name="Salse J."/>
            <person name="Munos S."/>
            <person name="Vincourt P."/>
            <person name="Rieseberg L.H."/>
            <person name="Langlade N.B."/>
        </authorList>
    </citation>
    <scope>NUCLEOTIDE SEQUENCE [LARGE SCALE GENOMIC DNA]</scope>
    <source>
        <strain evidence="4">cv. SF193</strain>
        <tissue evidence="2">Leaves</tissue>
    </source>
</reference>
<dbReference type="Gramene" id="mRNA:HanXRQr2_Chr12g0550971">
    <property type="protein sequence ID" value="mRNA:HanXRQr2_Chr12g0550971"/>
    <property type="gene ID" value="HanXRQr2_Chr12g0550971"/>
</dbReference>
<name>A0A251T4B9_HELAN</name>
<dbReference type="EMBL" id="CM007901">
    <property type="protein sequence ID" value="OTG05659.1"/>
    <property type="molecule type" value="Genomic_DNA"/>
</dbReference>
<feature type="region of interest" description="Disordered" evidence="1">
    <location>
        <begin position="1"/>
        <end position="51"/>
    </location>
</feature>
<dbReference type="Proteomes" id="UP000215914">
    <property type="component" value="Chromosome 12"/>
</dbReference>
<evidence type="ECO:0000313" key="2">
    <source>
        <dbReference type="EMBL" id="KAF5778734.1"/>
    </source>
</evidence>
<reference evidence="3" key="2">
    <citation type="submission" date="2017-02" db="EMBL/GenBank/DDBJ databases">
        <title>Sunflower complete genome.</title>
        <authorList>
            <person name="Langlade N."/>
            <person name="Munos S."/>
        </authorList>
    </citation>
    <scope>NUCLEOTIDE SEQUENCE [LARGE SCALE GENOMIC DNA]</scope>
    <source>
        <tissue evidence="3">Leaves</tissue>
    </source>
</reference>
<sequence length="51" mass="5438">MQTKTETDQNDIRTRFASSAGNLLLAGKPRTIAGNREPPSTTAIAANHRTG</sequence>
<evidence type="ECO:0000256" key="1">
    <source>
        <dbReference type="SAM" id="MobiDB-lite"/>
    </source>
</evidence>
<reference evidence="2" key="3">
    <citation type="submission" date="2020-06" db="EMBL/GenBank/DDBJ databases">
        <title>Helianthus annuus Genome sequencing and assembly Release 2.</title>
        <authorList>
            <person name="Gouzy J."/>
            <person name="Langlade N."/>
            <person name="Munos S."/>
        </authorList>
    </citation>
    <scope>NUCLEOTIDE SEQUENCE</scope>
    <source>
        <tissue evidence="2">Leaves</tissue>
    </source>
</reference>
<organism evidence="3 4">
    <name type="scientific">Helianthus annuus</name>
    <name type="common">Common sunflower</name>
    <dbReference type="NCBI Taxonomy" id="4232"/>
    <lineage>
        <taxon>Eukaryota</taxon>
        <taxon>Viridiplantae</taxon>
        <taxon>Streptophyta</taxon>
        <taxon>Embryophyta</taxon>
        <taxon>Tracheophyta</taxon>
        <taxon>Spermatophyta</taxon>
        <taxon>Magnoliopsida</taxon>
        <taxon>eudicotyledons</taxon>
        <taxon>Gunneridae</taxon>
        <taxon>Pentapetalae</taxon>
        <taxon>asterids</taxon>
        <taxon>campanulids</taxon>
        <taxon>Asterales</taxon>
        <taxon>Asteraceae</taxon>
        <taxon>Asteroideae</taxon>
        <taxon>Heliantheae alliance</taxon>
        <taxon>Heliantheae</taxon>
        <taxon>Helianthus</taxon>
    </lineage>
</organism>
<evidence type="ECO:0000313" key="4">
    <source>
        <dbReference type="Proteomes" id="UP000215914"/>
    </source>
</evidence>
<proteinExistence type="predicted"/>